<keyword evidence="5 6" id="KW-0949">S-adenosyl-L-methionine</keyword>
<proteinExistence type="inferred from homology"/>
<gene>
    <name evidence="6 8" type="primary">rsmI</name>
    <name evidence="8" type="ORF">NE857_29995</name>
</gene>
<dbReference type="Gene3D" id="3.40.1010.10">
    <property type="entry name" value="Cobalt-precorrin-4 Transmethylase, Domain 1"/>
    <property type="match status" value="1"/>
</dbReference>
<evidence type="ECO:0000313" key="9">
    <source>
        <dbReference type="Proteomes" id="UP001055940"/>
    </source>
</evidence>
<evidence type="ECO:0000256" key="2">
    <source>
        <dbReference type="ARBA" id="ARBA00022552"/>
    </source>
</evidence>
<dbReference type="InterPro" id="IPR000878">
    <property type="entry name" value="4pyrrol_Mease"/>
</dbReference>
<comment type="similarity">
    <text evidence="6">Belongs to the methyltransferase superfamily. RsmI family.</text>
</comment>
<keyword evidence="3 6" id="KW-0489">Methyltransferase</keyword>
<evidence type="ECO:0000259" key="7">
    <source>
        <dbReference type="Pfam" id="PF00590"/>
    </source>
</evidence>
<evidence type="ECO:0000256" key="4">
    <source>
        <dbReference type="ARBA" id="ARBA00022679"/>
    </source>
</evidence>
<keyword evidence="2 6" id="KW-0698">rRNA processing</keyword>
<evidence type="ECO:0000256" key="3">
    <source>
        <dbReference type="ARBA" id="ARBA00022603"/>
    </source>
</evidence>
<dbReference type="CDD" id="cd11648">
    <property type="entry name" value="RsmI"/>
    <property type="match status" value="1"/>
</dbReference>
<dbReference type="HAMAP" id="MF_01877">
    <property type="entry name" value="16SrRNA_methyltr_I"/>
    <property type="match status" value="1"/>
</dbReference>
<evidence type="ECO:0000313" key="8">
    <source>
        <dbReference type="EMBL" id="USY19433.1"/>
    </source>
</evidence>
<evidence type="ECO:0000256" key="6">
    <source>
        <dbReference type="HAMAP-Rule" id="MF_01877"/>
    </source>
</evidence>
<dbReference type="RefSeq" id="WP_254418660.1">
    <property type="nucleotide sequence ID" value="NZ_BAAAJB010000092.1"/>
</dbReference>
<dbReference type="Pfam" id="PF00590">
    <property type="entry name" value="TP_methylase"/>
    <property type="match status" value="1"/>
</dbReference>
<dbReference type="InterPro" id="IPR035996">
    <property type="entry name" value="4pyrrol_Methylase_sf"/>
</dbReference>
<comment type="function">
    <text evidence="6">Catalyzes the 2'-O-methylation of the ribose of cytidine 1402 (C1402) in 16S rRNA.</text>
</comment>
<dbReference type="InterPro" id="IPR008189">
    <property type="entry name" value="rRNA_ssu_MeTfrase_I"/>
</dbReference>
<dbReference type="PANTHER" id="PTHR46111:SF1">
    <property type="entry name" value="RIBOSOMAL RNA SMALL SUBUNIT METHYLTRANSFERASE I"/>
    <property type="match status" value="1"/>
</dbReference>
<dbReference type="PANTHER" id="PTHR46111">
    <property type="entry name" value="RIBOSOMAL RNA SMALL SUBUNIT METHYLTRANSFERASE I"/>
    <property type="match status" value="1"/>
</dbReference>
<name>A0ABY5D868_9ACTN</name>
<dbReference type="GO" id="GO:0008168">
    <property type="term" value="F:methyltransferase activity"/>
    <property type="evidence" value="ECO:0007669"/>
    <property type="project" value="UniProtKB-KW"/>
</dbReference>
<dbReference type="InterPro" id="IPR014776">
    <property type="entry name" value="4pyrrole_Mease_sub2"/>
</dbReference>
<protein>
    <recommendedName>
        <fullName evidence="6">Ribosomal RNA small subunit methyltransferase I</fullName>
        <ecNumber evidence="6">2.1.1.198</ecNumber>
    </recommendedName>
    <alternativeName>
        <fullName evidence="6">16S rRNA 2'-O-ribose C1402 methyltransferase</fullName>
    </alternativeName>
    <alternativeName>
        <fullName evidence="6">rRNA (cytidine-2'-O-)-methyltransferase RsmI</fullName>
    </alternativeName>
</protein>
<comment type="subcellular location">
    <subcellularLocation>
        <location evidence="6">Cytoplasm</location>
    </subcellularLocation>
</comment>
<evidence type="ECO:0000256" key="1">
    <source>
        <dbReference type="ARBA" id="ARBA00022490"/>
    </source>
</evidence>
<dbReference type="PIRSF" id="PIRSF005917">
    <property type="entry name" value="MTase_YraL"/>
    <property type="match status" value="1"/>
</dbReference>
<comment type="catalytic activity">
    <reaction evidence="6">
        <text>cytidine(1402) in 16S rRNA + S-adenosyl-L-methionine = 2'-O-methylcytidine(1402) in 16S rRNA + S-adenosyl-L-homocysteine + H(+)</text>
        <dbReference type="Rhea" id="RHEA:42924"/>
        <dbReference type="Rhea" id="RHEA-COMP:10285"/>
        <dbReference type="Rhea" id="RHEA-COMP:10286"/>
        <dbReference type="ChEBI" id="CHEBI:15378"/>
        <dbReference type="ChEBI" id="CHEBI:57856"/>
        <dbReference type="ChEBI" id="CHEBI:59789"/>
        <dbReference type="ChEBI" id="CHEBI:74495"/>
        <dbReference type="ChEBI" id="CHEBI:82748"/>
        <dbReference type="EC" id="2.1.1.198"/>
    </reaction>
</comment>
<reference evidence="8" key="1">
    <citation type="submission" date="2022-06" db="EMBL/GenBank/DDBJ databases">
        <authorList>
            <person name="Ping M."/>
        </authorList>
    </citation>
    <scope>NUCLEOTIDE SEQUENCE</scope>
    <source>
        <strain evidence="8">JCM11759T</strain>
    </source>
</reference>
<keyword evidence="1 6" id="KW-0963">Cytoplasm</keyword>
<feature type="domain" description="Tetrapyrrole methylase" evidence="7">
    <location>
        <begin position="13"/>
        <end position="218"/>
    </location>
</feature>
<dbReference type="SUPFAM" id="SSF53790">
    <property type="entry name" value="Tetrapyrrole methylase"/>
    <property type="match status" value="1"/>
</dbReference>
<keyword evidence="9" id="KW-1185">Reference proteome</keyword>
<organism evidence="8 9">
    <name type="scientific">Nocardiopsis exhalans</name>
    <dbReference type="NCBI Taxonomy" id="163604"/>
    <lineage>
        <taxon>Bacteria</taxon>
        <taxon>Bacillati</taxon>
        <taxon>Actinomycetota</taxon>
        <taxon>Actinomycetes</taxon>
        <taxon>Streptosporangiales</taxon>
        <taxon>Nocardiopsidaceae</taxon>
        <taxon>Nocardiopsis</taxon>
    </lineage>
</organism>
<keyword evidence="4 6" id="KW-0808">Transferase</keyword>
<accession>A0ABY5D868</accession>
<sequence length="296" mass="31658">MVEVVDGTQRVGRLVLAGLPIGNQEDAPPRLLHALEGARVIAAEDTRRLKQFASRSGIRLGGESGARIVSYYDQNETRRGEELLGDLRRGEEVLVVTDAGMPGVSDPGYRLAAACANEGIPVTAIPGPSAVTTALVVSGLPTDRFCFEGFPPRKGLKGYLDELADERRTMVFFESPHRIAATLEAMAAAFGADRRAAVCRELTKTYEEVRRGGLGELAGWAAEGVRGEISVVVEGARPRAERTSDADLVAAVAGLEDEGVRRKEAIVRIAKETGVPKRRVYDLVHGVVEVGSGEAE</sequence>
<dbReference type="InterPro" id="IPR014777">
    <property type="entry name" value="4pyrrole_Mease_sub1"/>
</dbReference>
<dbReference type="NCBIfam" id="TIGR00096">
    <property type="entry name" value="16S rRNA (cytidine(1402)-2'-O)-methyltransferase"/>
    <property type="match status" value="1"/>
</dbReference>
<dbReference type="Gene3D" id="3.30.950.10">
    <property type="entry name" value="Methyltransferase, Cobalt-precorrin-4 Transmethylase, Domain 2"/>
    <property type="match status" value="1"/>
</dbReference>
<dbReference type="Proteomes" id="UP001055940">
    <property type="component" value="Chromosome"/>
</dbReference>
<evidence type="ECO:0000256" key="5">
    <source>
        <dbReference type="ARBA" id="ARBA00022691"/>
    </source>
</evidence>
<dbReference type="EMBL" id="CP099837">
    <property type="protein sequence ID" value="USY19433.1"/>
    <property type="molecule type" value="Genomic_DNA"/>
</dbReference>
<dbReference type="GO" id="GO:0032259">
    <property type="term" value="P:methylation"/>
    <property type="evidence" value="ECO:0007669"/>
    <property type="project" value="UniProtKB-KW"/>
</dbReference>
<dbReference type="EC" id="2.1.1.198" evidence="6"/>